<dbReference type="PRINTS" id="PR00394">
    <property type="entry name" value="RHSPROTEIN"/>
</dbReference>
<evidence type="ECO:0000256" key="1">
    <source>
        <dbReference type="ARBA" id="ARBA00009455"/>
    </source>
</evidence>
<sequence length="494" mass="57282">MSDFTRDELHRETSRTQGLLTTRSEYDRLGRLHRRDVFTGNAQRPSPRRWSRRWDYDYRNNLVREERDDNPFSWYRWQYDSAGRLLVQDGTLPGQEQWRWDAAGNPLEGSVEKVTHNRLTQLNGIRWRYDIHGRTVEKDNGRTRWHYRYDGEHRLTEVISQPRDRNKPQTQVSFRYDPLGRRISKTRRQMLGGQPTGRAVTTRFVWEGFRLLQEVHGDVPLTYVYSDQDSYDPLARIDGVDAPEIFWFHCQPNGTPERMTDIEGQVRWEGVNSAWGKLLRESETQVSGYSQNLRMQGQYLDRETGLHNNLFRYYDPDCGRFTQQDPIGLAGGINLYQHAPNALGWVDPWGVSRCKAPNGYKTGDVDPHGNLSPGVNRASGHTNSKNDGFVQSHHPIQDAWAKKRINGYQRNTAPATLLKSASGSPHANISSAQRTRRVLPGGWDTTLKQEFHISYKEMIDAGVPKQQARKSISDSYKYFDQLRESNSSNIHFDI</sequence>
<comment type="caution">
    <text evidence="4">The sequence shown here is derived from an EMBL/GenBank/DDBJ whole genome shotgun (WGS) entry which is preliminary data.</text>
</comment>
<protein>
    <submittedName>
        <fullName evidence="4">Uncharacterized protein</fullName>
    </submittedName>
</protein>
<dbReference type="Pfam" id="PF15652">
    <property type="entry name" value="Tox-SHH"/>
    <property type="match status" value="1"/>
</dbReference>
<comment type="similarity">
    <text evidence="1">Belongs to the RHS family.</text>
</comment>
<dbReference type="Gene3D" id="2.180.10.10">
    <property type="entry name" value="RHS repeat-associated core"/>
    <property type="match status" value="1"/>
</dbReference>
<reference evidence="4 5" key="1">
    <citation type="submission" date="2018-06" db="EMBL/GenBank/DDBJ databases">
        <title>ACT-28, a chromosomally-encoded AmpC with carbapenemase activity from Enterobacter kobei.</title>
        <authorList>
            <person name="Jousset A.B."/>
            <person name="Oueslati S."/>
            <person name="Bernabeu S."/>
            <person name="Takissian J."/>
            <person name="Creton E."/>
            <person name="Vogel A."/>
            <person name="Cotellon G."/>
            <person name="Bonnin R.A."/>
            <person name="Dortet L."/>
            <person name="Naas T."/>
        </authorList>
    </citation>
    <scope>NUCLEOTIDE SEQUENCE [LARGE SCALE GENOMIC DNA]</scope>
    <source>
        <strain evidence="4 5">99B3</strain>
    </source>
</reference>
<dbReference type="NCBIfam" id="TIGR03696">
    <property type="entry name" value="Rhs_assc_core"/>
    <property type="match status" value="1"/>
</dbReference>
<dbReference type="InterPro" id="IPR028900">
    <property type="entry name" value="Tox-SHH_dom"/>
</dbReference>
<evidence type="ECO:0000259" key="2">
    <source>
        <dbReference type="Pfam" id="PF03527"/>
    </source>
</evidence>
<dbReference type="PANTHER" id="PTHR32305:SF15">
    <property type="entry name" value="PROTEIN RHSA-RELATED"/>
    <property type="match status" value="1"/>
</dbReference>
<dbReference type="InterPro" id="IPR001826">
    <property type="entry name" value="RHS"/>
</dbReference>
<name>A0A330GB74_ENTCL</name>
<evidence type="ECO:0000313" key="4">
    <source>
        <dbReference type="EMBL" id="RAZ67573.1"/>
    </source>
</evidence>
<dbReference type="Proteomes" id="UP000251576">
    <property type="component" value="Unassembled WGS sequence"/>
</dbReference>
<dbReference type="EMBL" id="QMDH01000016">
    <property type="protein sequence ID" value="RAZ67573.1"/>
    <property type="molecule type" value="Genomic_DNA"/>
</dbReference>
<proteinExistence type="inferred from homology"/>
<dbReference type="Pfam" id="PF03527">
    <property type="entry name" value="RHS"/>
    <property type="match status" value="1"/>
</dbReference>
<organism evidence="4 5">
    <name type="scientific">Enterobacter cloacae</name>
    <dbReference type="NCBI Taxonomy" id="550"/>
    <lineage>
        <taxon>Bacteria</taxon>
        <taxon>Pseudomonadati</taxon>
        <taxon>Pseudomonadota</taxon>
        <taxon>Gammaproteobacteria</taxon>
        <taxon>Enterobacterales</taxon>
        <taxon>Enterobacteriaceae</taxon>
        <taxon>Enterobacter</taxon>
        <taxon>Enterobacter cloacae complex</taxon>
    </lineage>
</organism>
<evidence type="ECO:0000259" key="3">
    <source>
        <dbReference type="Pfam" id="PF15652"/>
    </source>
</evidence>
<gene>
    <name evidence="4" type="ORF">DP202_11980</name>
</gene>
<feature type="domain" description="RHS protein conserved region" evidence="2">
    <location>
        <begin position="245"/>
        <end position="281"/>
    </location>
</feature>
<dbReference type="PANTHER" id="PTHR32305">
    <property type="match status" value="1"/>
</dbReference>
<evidence type="ECO:0000313" key="5">
    <source>
        <dbReference type="Proteomes" id="UP000251576"/>
    </source>
</evidence>
<dbReference type="InterPro" id="IPR050708">
    <property type="entry name" value="T6SS_VgrG/RHS"/>
</dbReference>
<feature type="domain" description="Tox-SHH" evidence="3">
    <location>
        <begin position="387"/>
        <end position="480"/>
    </location>
</feature>
<dbReference type="InterPro" id="IPR022385">
    <property type="entry name" value="Rhs_assc_core"/>
</dbReference>
<dbReference type="AlphaFoldDB" id="A0A330GB74"/>
<accession>A0A330GB74</accession>